<name>A0A346PAM2_9EURY</name>
<dbReference type="AlphaFoldDB" id="A0A346PAM2"/>
<proteinExistence type="predicted"/>
<dbReference type="KEGG" id="nan:AArc1_0223"/>
<reference evidence="2" key="1">
    <citation type="submission" date="2017-10" db="EMBL/GenBank/DDBJ databases">
        <title>Phenotypic and genomic properties of facultatively anaerobic sulfur-reducing natronoarchaea from hypersaline soda lakes.</title>
        <authorList>
            <person name="Sorokin D.Y."/>
            <person name="Kublanov I.V."/>
            <person name="Roman P."/>
            <person name="Sinninghe Damste J.S."/>
            <person name="Golyshin P.N."/>
            <person name="Rojo D."/>
            <person name="Ciordia S."/>
            <person name="Mena Md.C."/>
            <person name="Ferrer M."/>
            <person name="Messina E."/>
            <person name="Smedile F."/>
            <person name="La Spada G."/>
            <person name="La Cono V."/>
            <person name="Yakimov M.M."/>
        </authorList>
    </citation>
    <scope>NUCLEOTIDE SEQUENCE [LARGE SCALE GENOMIC DNA]</scope>
    <source>
        <strain evidence="2">AArc1</strain>
    </source>
</reference>
<sequence length="217" mass="24697">MGISLSTPLVGCLQTSNTGSENEEQEYEECYLIEIQYEWFPQDIKDEVDTALEEGSYETDTLLFAEAVDAEESYLVVNDTPYEPIVETSNETQTLELHEVDVIRTPEPRNIRVHNDDDRKHEVHVELTNGETFVAETITLDSGEETELEATDRFGTYNLSARTLTGHGAEEYDYRYSISDSTRDAYVTITEDEVRVSHTESDLEPCSWDVTGSRFPN</sequence>
<organism evidence="1 2">
    <name type="scientific">Natrarchaeobaculum sulfurireducens</name>
    <dbReference type="NCBI Taxonomy" id="2044521"/>
    <lineage>
        <taxon>Archaea</taxon>
        <taxon>Methanobacteriati</taxon>
        <taxon>Methanobacteriota</taxon>
        <taxon>Stenosarchaea group</taxon>
        <taxon>Halobacteria</taxon>
        <taxon>Halobacteriales</taxon>
        <taxon>Natrialbaceae</taxon>
        <taxon>Natrarchaeobaculum</taxon>
    </lineage>
</organism>
<gene>
    <name evidence="1" type="ORF">AArc1_0223</name>
</gene>
<dbReference type="Proteomes" id="UP000258707">
    <property type="component" value="Chromosome"/>
</dbReference>
<evidence type="ECO:0000313" key="2">
    <source>
        <dbReference type="Proteomes" id="UP000258707"/>
    </source>
</evidence>
<accession>A0A346PAM2</accession>
<dbReference type="EMBL" id="CP024047">
    <property type="protein sequence ID" value="AXR76567.1"/>
    <property type="molecule type" value="Genomic_DNA"/>
</dbReference>
<protein>
    <submittedName>
        <fullName evidence="1">Uncharacterized protein</fullName>
    </submittedName>
</protein>
<evidence type="ECO:0000313" key="1">
    <source>
        <dbReference type="EMBL" id="AXR76567.1"/>
    </source>
</evidence>